<dbReference type="InterPro" id="IPR039420">
    <property type="entry name" value="WalR-like"/>
</dbReference>
<dbReference type="Pfam" id="PF00196">
    <property type="entry name" value="GerE"/>
    <property type="match status" value="1"/>
</dbReference>
<accession>A0A3N2QL14</accession>
<dbReference type="PRINTS" id="PR00038">
    <property type="entry name" value="HTHLUXR"/>
</dbReference>
<dbReference type="GO" id="GO:0006355">
    <property type="term" value="P:regulation of DNA-templated transcription"/>
    <property type="evidence" value="ECO:0007669"/>
    <property type="project" value="InterPro"/>
</dbReference>
<reference evidence="5 6" key="1">
    <citation type="submission" date="2018-10" db="EMBL/GenBank/DDBJ databases">
        <title>Histidinibacterium lentulum gen. nov., sp. nov., a marine bacterium from the culture broth of Picochlorum sp. 122.</title>
        <authorList>
            <person name="Wang G."/>
        </authorList>
    </citation>
    <scope>NUCLEOTIDE SEQUENCE [LARGE SCALE GENOMIC DNA]</scope>
    <source>
        <strain evidence="5 6">B17</strain>
    </source>
</reference>
<sequence length="214" mass="22496">MPEESADMTDARRLRVLLIDDHQLLADTVSSALESIGDFAVTSVRCLEEALALIGQGEPYDVVLLDYELPDGRGLEGLSAVIAANGRGVALFSGVAGRAIALEAVAVGASGFIPKTLPLKVLNHALKFIADGGTFLPSDLMRPANGIGDGQVAIKPREEKVLALVSEGLQNKEIARAAGLSETTVKNDVKSLCRKLGARNRTDLVLSARRAGLV</sequence>
<protein>
    <submittedName>
        <fullName evidence="5">DNA-binding response regulator</fullName>
    </submittedName>
</protein>
<evidence type="ECO:0000256" key="1">
    <source>
        <dbReference type="ARBA" id="ARBA00023125"/>
    </source>
</evidence>
<dbReference type="CDD" id="cd00156">
    <property type="entry name" value="REC"/>
    <property type="match status" value="1"/>
</dbReference>
<evidence type="ECO:0000313" key="6">
    <source>
        <dbReference type="Proteomes" id="UP000268016"/>
    </source>
</evidence>
<dbReference type="GO" id="GO:0000160">
    <property type="term" value="P:phosphorelay signal transduction system"/>
    <property type="evidence" value="ECO:0007669"/>
    <property type="project" value="InterPro"/>
</dbReference>
<name>A0A3N2QL14_9RHOB</name>
<dbReference type="InterPro" id="IPR011006">
    <property type="entry name" value="CheY-like_superfamily"/>
</dbReference>
<keyword evidence="6" id="KW-1185">Reference proteome</keyword>
<dbReference type="Pfam" id="PF00072">
    <property type="entry name" value="Response_reg"/>
    <property type="match status" value="1"/>
</dbReference>
<feature type="domain" description="Response regulatory" evidence="4">
    <location>
        <begin position="15"/>
        <end position="130"/>
    </location>
</feature>
<evidence type="ECO:0000259" key="4">
    <source>
        <dbReference type="PROSITE" id="PS50110"/>
    </source>
</evidence>
<evidence type="ECO:0000259" key="3">
    <source>
        <dbReference type="PROSITE" id="PS50043"/>
    </source>
</evidence>
<dbReference type="InterPro" id="IPR036388">
    <property type="entry name" value="WH-like_DNA-bd_sf"/>
</dbReference>
<dbReference type="AlphaFoldDB" id="A0A3N2QL14"/>
<dbReference type="EMBL" id="RDRB01000014">
    <property type="protein sequence ID" value="ROT95887.1"/>
    <property type="molecule type" value="Genomic_DNA"/>
</dbReference>
<dbReference type="Gene3D" id="3.40.50.2300">
    <property type="match status" value="1"/>
</dbReference>
<dbReference type="InterPro" id="IPR001789">
    <property type="entry name" value="Sig_transdc_resp-reg_receiver"/>
</dbReference>
<comment type="caution">
    <text evidence="5">The sequence shown here is derived from an EMBL/GenBank/DDBJ whole genome shotgun (WGS) entry which is preliminary data.</text>
</comment>
<gene>
    <name evidence="5" type="ORF">EAT49_19725</name>
</gene>
<feature type="domain" description="HTH luxR-type" evidence="3">
    <location>
        <begin position="147"/>
        <end position="212"/>
    </location>
</feature>
<feature type="modified residue" description="4-aspartylphosphate" evidence="2">
    <location>
        <position position="66"/>
    </location>
</feature>
<dbReference type="Gene3D" id="1.10.10.10">
    <property type="entry name" value="Winged helix-like DNA-binding domain superfamily/Winged helix DNA-binding domain"/>
    <property type="match status" value="1"/>
</dbReference>
<dbReference type="SMART" id="SM00448">
    <property type="entry name" value="REC"/>
    <property type="match status" value="1"/>
</dbReference>
<evidence type="ECO:0000256" key="2">
    <source>
        <dbReference type="PROSITE-ProRule" id="PRU00169"/>
    </source>
</evidence>
<organism evidence="5 6">
    <name type="scientific">Histidinibacterium lentulum</name>
    <dbReference type="NCBI Taxonomy" id="2480588"/>
    <lineage>
        <taxon>Bacteria</taxon>
        <taxon>Pseudomonadati</taxon>
        <taxon>Pseudomonadota</taxon>
        <taxon>Alphaproteobacteria</taxon>
        <taxon>Rhodobacterales</taxon>
        <taxon>Paracoccaceae</taxon>
        <taxon>Histidinibacterium</taxon>
    </lineage>
</organism>
<dbReference type="Proteomes" id="UP000268016">
    <property type="component" value="Unassembled WGS sequence"/>
</dbReference>
<dbReference type="SMART" id="SM00421">
    <property type="entry name" value="HTH_LUXR"/>
    <property type="match status" value="1"/>
</dbReference>
<dbReference type="GO" id="GO:0003677">
    <property type="term" value="F:DNA binding"/>
    <property type="evidence" value="ECO:0007669"/>
    <property type="project" value="UniProtKB-KW"/>
</dbReference>
<dbReference type="PROSITE" id="PS50043">
    <property type="entry name" value="HTH_LUXR_2"/>
    <property type="match status" value="1"/>
</dbReference>
<dbReference type="OrthoDB" id="3679796at2"/>
<dbReference type="InterPro" id="IPR016032">
    <property type="entry name" value="Sig_transdc_resp-reg_C-effctor"/>
</dbReference>
<dbReference type="SUPFAM" id="SSF52172">
    <property type="entry name" value="CheY-like"/>
    <property type="match status" value="1"/>
</dbReference>
<dbReference type="PROSITE" id="PS50110">
    <property type="entry name" value="RESPONSE_REGULATORY"/>
    <property type="match status" value="1"/>
</dbReference>
<dbReference type="CDD" id="cd06170">
    <property type="entry name" value="LuxR_C_like"/>
    <property type="match status" value="1"/>
</dbReference>
<dbReference type="PANTHER" id="PTHR43214">
    <property type="entry name" value="TWO-COMPONENT RESPONSE REGULATOR"/>
    <property type="match status" value="1"/>
</dbReference>
<dbReference type="SUPFAM" id="SSF46894">
    <property type="entry name" value="C-terminal effector domain of the bipartite response regulators"/>
    <property type="match status" value="1"/>
</dbReference>
<keyword evidence="2" id="KW-0597">Phosphoprotein</keyword>
<proteinExistence type="predicted"/>
<evidence type="ECO:0000313" key="5">
    <source>
        <dbReference type="EMBL" id="ROT95887.1"/>
    </source>
</evidence>
<keyword evidence="1 5" id="KW-0238">DNA-binding</keyword>
<dbReference type="InterPro" id="IPR000792">
    <property type="entry name" value="Tscrpt_reg_LuxR_C"/>
</dbReference>